<evidence type="ECO:0000313" key="2">
    <source>
        <dbReference type="EMBL" id="KER29761.1"/>
    </source>
</evidence>
<feature type="region of interest" description="Disordered" evidence="1">
    <location>
        <begin position="83"/>
        <end position="113"/>
    </location>
</feature>
<dbReference type="AlphaFoldDB" id="A0A074ZRP6"/>
<name>A0A074ZRP6_OPIVI</name>
<reference evidence="2 3" key="1">
    <citation type="submission" date="2013-11" db="EMBL/GenBank/DDBJ databases">
        <title>Opisthorchis viverrini - life in the bile duct.</title>
        <authorList>
            <person name="Young N.D."/>
            <person name="Nagarajan N."/>
            <person name="Lin S.J."/>
            <person name="Korhonen P.K."/>
            <person name="Jex A.R."/>
            <person name="Hall R.S."/>
            <person name="Safavi-Hemami H."/>
            <person name="Kaewkong W."/>
            <person name="Bertrand D."/>
            <person name="Gao S."/>
            <person name="Seet Q."/>
            <person name="Wongkham S."/>
            <person name="Teh B.T."/>
            <person name="Wongkham C."/>
            <person name="Intapan P.M."/>
            <person name="Maleewong W."/>
            <person name="Yang X."/>
            <person name="Hu M."/>
            <person name="Wang Z."/>
            <person name="Hofmann A."/>
            <person name="Sternberg P.W."/>
            <person name="Tan P."/>
            <person name="Wang J."/>
            <person name="Gasser R.B."/>
        </authorList>
    </citation>
    <scope>NUCLEOTIDE SEQUENCE [LARGE SCALE GENOMIC DNA]</scope>
</reference>
<sequence>MSKDFQCLTIDVFGALPESGGNTGPAILKYAQDALISVGGACVLARTACACKREIQLGFRTHHSSGSDRHRNIFGHPLKIQGENGYQPPTAHAQTARRSDACPIESTSKNGGYEEFPDTEADIFASAMPSPPEHAQKIGQTTSGNLFVAGYVYRRTP</sequence>
<keyword evidence="3" id="KW-1185">Reference proteome</keyword>
<gene>
    <name evidence="2" type="ORF">T265_03671</name>
</gene>
<dbReference type="GeneID" id="20317858"/>
<proteinExistence type="predicted"/>
<accession>A0A074ZRP6</accession>
<evidence type="ECO:0000313" key="3">
    <source>
        <dbReference type="Proteomes" id="UP000054324"/>
    </source>
</evidence>
<dbReference type="Proteomes" id="UP000054324">
    <property type="component" value="Unassembled WGS sequence"/>
</dbReference>
<dbReference type="CTD" id="20317858"/>
<evidence type="ECO:0000256" key="1">
    <source>
        <dbReference type="SAM" id="MobiDB-lite"/>
    </source>
</evidence>
<organism evidence="2 3">
    <name type="scientific">Opisthorchis viverrini</name>
    <name type="common">Southeast Asian liver fluke</name>
    <dbReference type="NCBI Taxonomy" id="6198"/>
    <lineage>
        <taxon>Eukaryota</taxon>
        <taxon>Metazoa</taxon>
        <taxon>Spiralia</taxon>
        <taxon>Lophotrochozoa</taxon>
        <taxon>Platyhelminthes</taxon>
        <taxon>Trematoda</taxon>
        <taxon>Digenea</taxon>
        <taxon>Opisthorchiida</taxon>
        <taxon>Opisthorchiata</taxon>
        <taxon>Opisthorchiidae</taxon>
        <taxon>Opisthorchis</taxon>
    </lineage>
</organism>
<dbReference type="KEGG" id="ovi:T265_03671"/>
<protein>
    <submittedName>
        <fullName evidence="2">Uncharacterized protein</fullName>
    </submittedName>
</protein>
<dbReference type="RefSeq" id="XP_009166477.1">
    <property type="nucleotide sequence ID" value="XM_009168213.1"/>
</dbReference>
<dbReference type="EMBL" id="KL596672">
    <property type="protein sequence ID" value="KER29761.1"/>
    <property type="molecule type" value="Genomic_DNA"/>
</dbReference>